<evidence type="ECO:0000259" key="1">
    <source>
        <dbReference type="Pfam" id="PF01850"/>
    </source>
</evidence>
<proteinExistence type="predicted"/>
<dbReference type="Pfam" id="PF01850">
    <property type="entry name" value="PIN"/>
    <property type="match status" value="1"/>
</dbReference>
<dbReference type="InterPro" id="IPR052919">
    <property type="entry name" value="TA_system_RNase"/>
</dbReference>
<dbReference type="Proteomes" id="UP001595798">
    <property type="component" value="Unassembled WGS sequence"/>
</dbReference>
<reference evidence="3" key="1">
    <citation type="journal article" date="2019" name="Int. J. Syst. Evol. Microbiol.">
        <title>The Global Catalogue of Microorganisms (GCM) 10K type strain sequencing project: providing services to taxonomists for standard genome sequencing and annotation.</title>
        <authorList>
            <consortium name="The Broad Institute Genomics Platform"/>
            <consortium name="The Broad Institute Genome Sequencing Center for Infectious Disease"/>
            <person name="Wu L."/>
            <person name="Ma J."/>
        </authorList>
    </citation>
    <scope>NUCLEOTIDE SEQUENCE [LARGE SCALE GENOMIC DNA]</scope>
    <source>
        <strain evidence="3">CECT 7297</strain>
    </source>
</reference>
<dbReference type="SUPFAM" id="SSF88723">
    <property type="entry name" value="PIN domain-like"/>
    <property type="match status" value="1"/>
</dbReference>
<comment type="caution">
    <text evidence="2">The sequence shown here is derived from an EMBL/GenBank/DDBJ whole genome shotgun (WGS) entry which is preliminary data.</text>
</comment>
<dbReference type="EMBL" id="JBHSDI010000052">
    <property type="protein sequence ID" value="MFC4260222.1"/>
    <property type="molecule type" value="Genomic_DNA"/>
</dbReference>
<accession>A0ABV8QKX4</accession>
<protein>
    <submittedName>
        <fullName evidence="2">Type II toxin-antitoxin system VapC family toxin</fullName>
    </submittedName>
</protein>
<gene>
    <name evidence="2" type="ORF">ACFOZ5_14460</name>
</gene>
<dbReference type="PANTHER" id="PTHR36173">
    <property type="entry name" value="RIBONUCLEASE VAPC16-RELATED"/>
    <property type="match status" value="1"/>
</dbReference>
<evidence type="ECO:0000313" key="2">
    <source>
        <dbReference type="EMBL" id="MFC4260222.1"/>
    </source>
</evidence>
<dbReference type="InterPro" id="IPR029060">
    <property type="entry name" value="PIN-like_dom_sf"/>
</dbReference>
<dbReference type="InterPro" id="IPR041705">
    <property type="entry name" value="PIN_Sll0205"/>
</dbReference>
<sequence length="152" mass="17038">MSLQSRTISTGWARKRSLRCLGVEVNLLLDTHILLWAAAEPHMLSPPAATLINNDDNRLYFSAASVWEVVIKNGLGRPDFQVDPHLLRRGLVDNGYLELPISSRHTLAVSHLPDIHKDPFDRILIAQAETEGFLLLTADELVARYPGPVRRI</sequence>
<dbReference type="RefSeq" id="WP_379888534.1">
    <property type="nucleotide sequence ID" value="NZ_JBHSDI010000052.1"/>
</dbReference>
<dbReference type="CDD" id="cd09872">
    <property type="entry name" value="PIN_Sll0205-like"/>
    <property type="match status" value="1"/>
</dbReference>
<feature type="domain" description="PIN" evidence="1">
    <location>
        <begin position="28"/>
        <end position="146"/>
    </location>
</feature>
<keyword evidence="3" id="KW-1185">Reference proteome</keyword>
<name>A0ABV8QKX4_9GAMM</name>
<evidence type="ECO:0000313" key="3">
    <source>
        <dbReference type="Proteomes" id="UP001595798"/>
    </source>
</evidence>
<dbReference type="PANTHER" id="PTHR36173:SF2">
    <property type="entry name" value="RIBONUCLEASE VAPC16"/>
    <property type="match status" value="1"/>
</dbReference>
<organism evidence="2 3">
    <name type="scientific">Marinobacter lacisalsi</name>
    <dbReference type="NCBI Taxonomy" id="475979"/>
    <lineage>
        <taxon>Bacteria</taxon>
        <taxon>Pseudomonadati</taxon>
        <taxon>Pseudomonadota</taxon>
        <taxon>Gammaproteobacteria</taxon>
        <taxon>Pseudomonadales</taxon>
        <taxon>Marinobacteraceae</taxon>
        <taxon>Marinobacter</taxon>
    </lineage>
</organism>
<dbReference type="InterPro" id="IPR002716">
    <property type="entry name" value="PIN_dom"/>
</dbReference>